<dbReference type="EMBL" id="FOFY01000001">
    <property type="protein sequence ID" value="SEP89927.1"/>
    <property type="molecule type" value="Genomic_DNA"/>
</dbReference>
<proteinExistence type="predicted"/>
<protein>
    <submittedName>
        <fullName evidence="1">Uncharacterized protein</fullName>
    </submittedName>
</protein>
<gene>
    <name evidence="1" type="ORF">SAMN04488089_10140</name>
</gene>
<evidence type="ECO:0000313" key="2">
    <source>
        <dbReference type="Proteomes" id="UP000183496"/>
    </source>
</evidence>
<name>A0AAJ4W324_MYRPR</name>
<reference evidence="1 2" key="1">
    <citation type="submission" date="2016-10" db="EMBL/GenBank/DDBJ databases">
        <authorList>
            <person name="Varghese N."/>
            <person name="Submissions S."/>
        </authorList>
    </citation>
    <scope>NUCLEOTIDE SEQUENCE [LARGE SCALE GENOMIC DNA]</scope>
    <source>
        <strain evidence="2">DSM 19823 / KCTC 23066 / CCTCC M 208030 / D25</strain>
    </source>
</reference>
<dbReference type="Proteomes" id="UP000183496">
    <property type="component" value="Unassembled WGS sequence"/>
</dbReference>
<sequence length="171" mass="20146">MSSYHDQETYYNLYKISDGLEVSFIHTFFKDWNNTSSGFSFRENEFAVSFPSVLEYYSLEKDELSKLWEIDIIKYKSEYNLSCLVTLDDNTIVLGKGKTIVIINISKETIVSEVNLNLLAEIRDLYVNKEHLIISTDKELKIICLNKIKHRQIGSVYEVLRRMWDKLIRIN</sequence>
<dbReference type="RefSeq" id="WP_041888775.1">
    <property type="nucleotide sequence ID" value="NZ_CP010817.1"/>
</dbReference>
<accession>A0AAJ4W324</accession>
<dbReference type="KEGG" id="mpw:MPR_0450"/>
<organism evidence="1 2">
    <name type="scientific">Myroides profundi</name>
    <dbReference type="NCBI Taxonomy" id="480520"/>
    <lineage>
        <taxon>Bacteria</taxon>
        <taxon>Pseudomonadati</taxon>
        <taxon>Bacteroidota</taxon>
        <taxon>Flavobacteriia</taxon>
        <taxon>Flavobacteriales</taxon>
        <taxon>Flavobacteriaceae</taxon>
        <taxon>Myroides</taxon>
    </lineage>
</organism>
<comment type="caution">
    <text evidence="1">The sequence shown here is derived from an EMBL/GenBank/DDBJ whole genome shotgun (WGS) entry which is preliminary data.</text>
</comment>
<evidence type="ECO:0000313" key="1">
    <source>
        <dbReference type="EMBL" id="SEP89927.1"/>
    </source>
</evidence>
<keyword evidence="2" id="KW-1185">Reference proteome</keyword>
<dbReference type="AlphaFoldDB" id="A0AAJ4W324"/>